<evidence type="ECO:0000259" key="5">
    <source>
        <dbReference type="Pfam" id="PF25917"/>
    </source>
</evidence>
<sequence length="260" mass="27881">MVIRFPLLSAAAGLLALAAPCLAQTVPPDAGAPPVVEREIRAQVTARTTTVLASGMAGRIVELAVQDGETFRKGEVLVRFDCAVQESQLARANAVLEKARRLLEVNEKLRQLGSISAKEISVGHAEVAEAGAEVGMMKAMVSRCTVAAPFSGRVAGVSVRQYQFIGEGQPLLDILDDKELELEAIVPSRWLAWLKVGTRFQVVVDENGRSYEGEVSRLSGRVDPVSQSIKLYARIRNPDDRLLAGMSGRAIITPPAGSQP</sequence>
<dbReference type="Pfam" id="PF25917">
    <property type="entry name" value="BSH_RND"/>
    <property type="match status" value="1"/>
</dbReference>
<feature type="domain" description="Multidrug resistance protein MdtA-like beta-barrel" evidence="6">
    <location>
        <begin position="199"/>
        <end position="252"/>
    </location>
</feature>
<dbReference type="InterPro" id="IPR058626">
    <property type="entry name" value="MdtA-like_b-barrel"/>
</dbReference>
<name>A0A2S2CXD2_9PROT</name>
<keyword evidence="3" id="KW-0175">Coiled coil</keyword>
<evidence type="ECO:0000256" key="3">
    <source>
        <dbReference type="SAM" id="Coils"/>
    </source>
</evidence>
<dbReference type="KEGG" id="azz:DEW08_24440"/>
<accession>A0A2S2CXD2</accession>
<feature type="signal peptide" evidence="4">
    <location>
        <begin position="1"/>
        <end position="23"/>
    </location>
</feature>
<evidence type="ECO:0000259" key="6">
    <source>
        <dbReference type="Pfam" id="PF25944"/>
    </source>
</evidence>
<feature type="coiled-coil region" evidence="3">
    <location>
        <begin position="82"/>
        <end position="109"/>
    </location>
</feature>
<evidence type="ECO:0000256" key="2">
    <source>
        <dbReference type="ARBA" id="ARBA00009477"/>
    </source>
</evidence>
<gene>
    <name evidence="7" type="ORF">DEW08_24440</name>
</gene>
<dbReference type="OrthoDB" id="9778796at2"/>
<protein>
    <submittedName>
        <fullName evidence="7">Efflux transporter periplasmic adaptor subunit</fullName>
    </submittedName>
</protein>
<reference evidence="8" key="1">
    <citation type="submission" date="2018-05" db="EMBL/GenBank/DDBJ databases">
        <title>Azospirillum thermophila sp. nov., a novel isolated from hot spring.</title>
        <authorList>
            <person name="Zhao Z."/>
        </authorList>
    </citation>
    <scope>NUCLEOTIDE SEQUENCE [LARGE SCALE GENOMIC DNA]</scope>
    <source>
        <strain evidence="8">CFH 70021</strain>
        <plasmid evidence="8">unnamed1</plasmid>
    </source>
</reference>
<dbReference type="NCBIfam" id="TIGR01730">
    <property type="entry name" value="RND_mfp"/>
    <property type="match status" value="1"/>
</dbReference>
<keyword evidence="4" id="KW-0732">Signal</keyword>
<keyword evidence="8" id="KW-1185">Reference proteome</keyword>
<evidence type="ECO:0000313" key="7">
    <source>
        <dbReference type="EMBL" id="AWK89146.1"/>
    </source>
</evidence>
<dbReference type="GO" id="GO:0015562">
    <property type="term" value="F:efflux transmembrane transporter activity"/>
    <property type="evidence" value="ECO:0007669"/>
    <property type="project" value="TreeGrafter"/>
</dbReference>
<dbReference type="PANTHER" id="PTHR30469">
    <property type="entry name" value="MULTIDRUG RESISTANCE PROTEIN MDTA"/>
    <property type="match status" value="1"/>
</dbReference>
<evidence type="ECO:0000256" key="4">
    <source>
        <dbReference type="SAM" id="SignalP"/>
    </source>
</evidence>
<keyword evidence="7" id="KW-0614">Plasmid</keyword>
<dbReference type="Proteomes" id="UP000245629">
    <property type="component" value="Plasmid unnamed1"/>
</dbReference>
<dbReference type="InterPro" id="IPR058625">
    <property type="entry name" value="MdtA-like_BSH"/>
</dbReference>
<dbReference type="Gene3D" id="2.40.30.170">
    <property type="match status" value="1"/>
</dbReference>
<dbReference type="PANTHER" id="PTHR30469:SF15">
    <property type="entry name" value="HLYD FAMILY OF SECRETION PROTEINS"/>
    <property type="match status" value="1"/>
</dbReference>
<proteinExistence type="inferred from homology"/>
<feature type="chain" id="PRO_5015521573" evidence="4">
    <location>
        <begin position="24"/>
        <end position="260"/>
    </location>
</feature>
<evidence type="ECO:0000256" key="1">
    <source>
        <dbReference type="ARBA" id="ARBA00004236"/>
    </source>
</evidence>
<geneLocation type="plasmid" evidence="7 8">
    <name>unnamed1</name>
</geneLocation>
<dbReference type="AlphaFoldDB" id="A0A2S2CXD2"/>
<evidence type="ECO:0000313" key="8">
    <source>
        <dbReference type="Proteomes" id="UP000245629"/>
    </source>
</evidence>
<comment type="similarity">
    <text evidence="2">Belongs to the membrane fusion protein (MFP) (TC 8.A.1) family.</text>
</comment>
<feature type="domain" description="Multidrug resistance protein MdtA-like barrel-sandwich hybrid" evidence="5">
    <location>
        <begin position="55"/>
        <end position="172"/>
    </location>
</feature>
<dbReference type="Gene3D" id="2.40.50.100">
    <property type="match status" value="2"/>
</dbReference>
<dbReference type="InterPro" id="IPR006143">
    <property type="entry name" value="RND_pump_MFP"/>
</dbReference>
<dbReference type="Pfam" id="PF25944">
    <property type="entry name" value="Beta-barrel_RND"/>
    <property type="match status" value="1"/>
</dbReference>
<dbReference type="GO" id="GO:1990281">
    <property type="term" value="C:efflux pump complex"/>
    <property type="evidence" value="ECO:0007669"/>
    <property type="project" value="TreeGrafter"/>
</dbReference>
<comment type="subcellular location">
    <subcellularLocation>
        <location evidence="1">Cell membrane</location>
    </subcellularLocation>
</comment>
<dbReference type="SUPFAM" id="SSF111369">
    <property type="entry name" value="HlyD-like secretion proteins"/>
    <property type="match status" value="1"/>
</dbReference>
<organism evidence="7 8">
    <name type="scientific">Azospirillum thermophilum</name>
    <dbReference type="NCBI Taxonomy" id="2202148"/>
    <lineage>
        <taxon>Bacteria</taxon>
        <taxon>Pseudomonadati</taxon>
        <taxon>Pseudomonadota</taxon>
        <taxon>Alphaproteobacteria</taxon>
        <taxon>Rhodospirillales</taxon>
        <taxon>Azospirillaceae</taxon>
        <taxon>Azospirillum</taxon>
    </lineage>
</organism>
<dbReference type="EMBL" id="CP029356">
    <property type="protein sequence ID" value="AWK89146.1"/>
    <property type="molecule type" value="Genomic_DNA"/>
</dbReference>